<name>X1M070_9ZZZZ</name>
<reference evidence="1" key="1">
    <citation type="journal article" date="2014" name="Front. Microbiol.">
        <title>High frequency of phylogenetically diverse reductive dehalogenase-homologous genes in deep subseafloor sedimentary metagenomes.</title>
        <authorList>
            <person name="Kawai M."/>
            <person name="Futagami T."/>
            <person name="Toyoda A."/>
            <person name="Takaki Y."/>
            <person name="Nishi S."/>
            <person name="Hori S."/>
            <person name="Arai W."/>
            <person name="Tsubouchi T."/>
            <person name="Morono Y."/>
            <person name="Uchiyama I."/>
            <person name="Ito T."/>
            <person name="Fujiyama A."/>
            <person name="Inagaki F."/>
            <person name="Takami H."/>
        </authorList>
    </citation>
    <scope>NUCLEOTIDE SEQUENCE</scope>
    <source>
        <strain evidence="1">Expedition CK06-06</strain>
    </source>
</reference>
<protein>
    <submittedName>
        <fullName evidence="1">Uncharacterized protein</fullName>
    </submittedName>
</protein>
<dbReference type="EMBL" id="BARV01001754">
    <property type="protein sequence ID" value="GAH99803.1"/>
    <property type="molecule type" value="Genomic_DNA"/>
</dbReference>
<dbReference type="AlphaFoldDB" id="X1M070"/>
<gene>
    <name evidence="1" type="ORF">S06H3_04888</name>
</gene>
<comment type="caution">
    <text evidence="1">The sequence shown here is derived from an EMBL/GenBank/DDBJ whole genome shotgun (WGS) entry which is preliminary data.</text>
</comment>
<accession>X1M070</accession>
<organism evidence="1">
    <name type="scientific">marine sediment metagenome</name>
    <dbReference type="NCBI Taxonomy" id="412755"/>
    <lineage>
        <taxon>unclassified sequences</taxon>
        <taxon>metagenomes</taxon>
        <taxon>ecological metagenomes</taxon>
    </lineage>
</organism>
<sequence length="129" mass="14030">MITVIQGVADAGGRAELDFTADRIYGIYAMEGVNLDGKADIQLGYASGPAPGIEALEGAFITLKQWQTTESAAGVCYDPVYWNGHFIMMISDTLFMRATQALPGNRLLFKILLMPVAKLAMELAGERKR</sequence>
<evidence type="ECO:0000313" key="1">
    <source>
        <dbReference type="EMBL" id="GAH99803.1"/>
    </source>
</evidence>
<proteinExistence type="predicted"/>